<name>A0ABY1ZB57_9GAMM</name>
<evidence type="ECO:0000313" key="1">
    <source>
        <dbReference type="EMBL" id="TBV06739.1"/>
    </source>
</evidence>
<dbReference type="Proteomes" id="UP000291334">
    <property type="component" value="Unassembled WGS sequence"/>
</dbReference>
<gene>
    <name evidence="1" type="ORF">DNK34_10435</name>
</gene>
<comment type="caution">
    <text evidence="1">The sequence shown here is derived from an EMBL/GenBank/DDBJ whole genome shotgun (WGS) entry which is preliminary data.</text>
</comment>
<evidence type="ECO:0000313" key="2">
    <source>
        <dbReference type="Proteomes" id="UP000291334"/>
    </source>
</evidence>
<proteinExistence type="predicted"/>
<dbReference type="EMBL" id="QJUM01000010">
    <property type="protein sequence ID" value="TBV06739.1"/>
    <property type="molecule type" value="Genomic_DNA"/>
</dbReference>
<accession>A0ABY1ZB57</accession>
<keyword evidence="2" id="KW-1185">Reference proteome</keyword>
<reference evidence="1 2" key="1">
    <citation type="submission" date="2018-06" db="EMBL/GenBank/DDBJ databases">
        <title>Three novel Pseudomonas species isolated from symptomatic oak.</title>
        <authorList>
            <person name="Bueno-Gonzalez V."/>
            <person name="Brady C."/>
        </authorList>
    </citation>
    <scope>NUCLEOTIDE SEQUENCE [LARGE SCALE GENOMIC DNA]</scope>
    <source>
        <strain evidence="1 2">P26B</strain>
    </source>
</reference>
<sequence>MACASILRRSAGGMESAEQAGFDALRFVGVFFRDAGFVLWLFWWSCSRFHRWVSRCRSRVFMSYAMPRSMNENRAKTVSETIPNLYDVIADLLFHPCSRCSEQWHIL</sequence>
<protein>
    <submittedName>
        <fullName evidence="1">Uncharacterized protein</fullName>
    </submittedName>
</protein>
<organism evidence="1 2">
    <name type="scientific">Phytopseudomonas dryadis</name>
    <dbReference type="NCBI Taxonomy" id="2487520"/>
    <lineage>
        <taxon>Bacteria</taxon>
        <taxon>Pseudomonadati</taxon>
        <taxon>Pseudomonadota</taxon>
        <taxon>Gammaproteobacteria</taxon>
        <taxon>Pseudomonadales</taxon>
        <taxon>Pseudomonadaceae</taxon>
        <taxon>Phytopseudomonas</taxon>
    </lineage>
</organism>